<evidence type="ECO:0000256" key="8">
    <source>
        <dbReference type="ARBA" id="ARBA00022927"/>
    </source>
</evidence>
<dbReference type="InterPro" id="IPR012823">
    <property type="entry name" value="Flagell_FliJ"/>
</dbReference>
<dbReference type="GO" id="GO:0006935">
    <property type="term" value="P:chemotaxis"/>
    <property type="evidence" value="ECO:0007669"/>
    <property type="project" value="UniProtKB-KW"/>
</dbReference>
<keyword evidence="4" id="KW-0813">Transport</keyword>
<organism evidence="12 13">
    <name type="scientific">Syntrophus aciditrophicus (strain SB)</name>
    <dbReference type="NCBI Taxonomy" id="56780"/>
    <lineage>
        <taxon>Bacteria</taxon>
        <taxon>Pseudomonadati</taxon>
        <taxon>Thermodesulfobacteriota</taxon>
        <taxon>Syntrophia</taxon>
        <taxon>Syntrophales</taxon>
        <taxon>Syntrophaceae</taxon>
        <taxon>Syntrophus</taxon>
    </lineage>
</organism>
<gene>
    <name evidence="12" type="ORF">SYN_01474</name>
</gene>
<keyword evidence="11" id="KW-0175">Coiled coil</keyword>
<evidence type="ECO:0000256" key="5">
    <source>
        <dbReference type="ARBA" id="ARBA00022475"/>
    </source>
</evidence>
<dbReference type="eggNOG" id="COG2882">
    <property type="taxonomic scope" value="Bacteria"/>
</dbReference>
<dbReference type="Pfam" id="PF02050">
    <property type="entry name" value="FliJ"/>
    <property type="match status" value="1"/>
</dbReference>
<feature type="coiled-coil region" evidence="11">
    <location>
        <begin position="24"/>
        <end position="58"/>
    </location>
</feature>
<dbReference type="STRING" id="56780.SYN_01474"/>
<dbReference type="AlphaFoldDB" id="Q2LRZ1"/>
<comment type="subcellular location">
    <subcellularLocation>
        <location evidence="1">Cell membrane</location>
        <topology evidence="1">Peripheral membrane protein</topology>
        <orientation evidence="1">Cytoplasmic side</orientation>
    </subcellularLocation>
</comment>
<name>Q2LRZ1_SYNAS</name>
<keyword evidence="6" id="KW-0145">Chemotaxis</keyword>
<protein>
    <recommendedName>
        <fullName evidence="3">Flagellar FliJ protein</fullName>
    </recommendedName>
</protein>
<evidence type="ECO:0000256" key="10">
    <source>
        <dbReference type="ARBA" id="ARBA00023225"/>
    </source>
</evidence>
<dbReference type="EMBL" id="CP000252">
    <property type="protein sequence ID" value="ABC76855.1"/>
    <property type="molecule type" value="Genomic_DNA"/>
</dbReference>
<keyword evidence="13" id="KW-1185">Reference proteome</keyword>
<dbReference type="Gene3D" id="1.10.287.1700">
    <property type="match status" value="1"/>
</dbReference>
<keyword evidence="7" id="KW-1005">Bacterial flagellum biogenesis</keyword>
<evidence type="ECO:0000256" key="1">
    <source>
        <dbReference type="ARBA" id="ARBA00004413"/>
    </source>
</evidence>
<keyword evidence="10" id="KW-1006">Bacterial flagellum protein export</keyword>
<evidence type="ECO:0000313" key="12">
    <source>
        <dbReference type="EMBL" id="ABC76855.1"/>
    </source>
</evidence>
<evidence type="ECO:0000313" key="13">
    <source>
        <dbReference type="Proteomes" id="UP000001933"/>
    </source>
</evidence>
<dbReference type="OrthoDB" id="5420784at2"/>
<keyword evidence="5" id="KW-1003">Cell membrane</keyword>
<dbReference type="NCBIfam" id="TIGR02473">
    <property type="entry name" value="flagell_FliJ"/>
    <property type="match status" value="1"/>
</dbReference>
<evidence type="ECO:0000256" key="7">
    <source>
        <dbReference type="ARBA" id="ARBA00022795"/>
    </source>
</evidence>
<keyword evidence="8" id="KW-0653">Protein transport</keyword>
<evidence type="ECO:0000256" key="4">
    <source>
        <dbReference type="ARBA" id="ARBA00022448"/>
    </source>
</evidence>
<dbReference type="GO" id="GO:0005886">
    <property type="term" value="C:plasma membrane"/>
    <property type="evidence" value="ECO:0007669"/>
    <property type="project" value="UniProtKB-SubCell"/>
</dbReference>
<keyword evidence="9" id="KW-0472">Membrane</keyword>
<dbReference type="RefSeq" id="WP_011416888.1">
    <property type="nucleotide sequence ID" value="NC_007759.1"/>
</dbReference>
<evidence type="ECO:0000256" key="2">
    <source>
        <dbReference type="ARBA" id="ARBA00010004"/>
    </source>
</evidence>
<dbReference type="GO" id="GO:0071973">
    <property type="term" value="P:bacterial-type flagellum-dependent cell motility"/>
    <property type="evidence" value="ECO:0007669"/>
    <property type="project" value="InterPro"/>
</dbReference>
<accession>Q2LRZ1</accession>
<dbReference type="HOGENOM" id="CLU_1776520_0_0_7"/>
<evidence type="ECO:0000256" key="11">
    <source>
        <dbReference type="SAM" id="Coils"/>
    </source>
</evidence>
<dbReference type="Proteomes" id="UP000001933">
    <property type="component" value="Chromosome"/>
</dbReference>
<reference evidence="12 13" key="1">
    <citation type="journal article" date="2007" name="Proc. Natl. Acad. Sci. U.S.A.">
        <title>The genome of Syntrophus aciditrophicus: life at the thermodynamic limit of microbial growth.</title>
        <authorList>
            <person name="McInerney M.J."/>
            <person name="Rohlin L."/>
            <person name="Mouttaki H."/>
            <person name="Kim U."/>
            <person name="Krupp R.S."/>
            <person name="Rios-Hernandez L."/>
            <person name="Sieber J."/>
            <person name="Struchtemeyer C.G."/>
            <person name="Bhattacharyya A."/>
            <person name="Campbell J.W."/>
            <person name="Gunsalus R.P."/>
        </authorList>
    </citation>
    <scope>NUCLEOTIDE SEQUENCE [LARGE SCALE GENOMIC DNA]</scope>
    <source>
        <strain evidence="12 13">SB</strain>
    </source>
</reference>
<comment type="similarity">
    <text evidence="2">Belongs to the FliJ family.</text>
</comment>
<evidence type="ECO:0000256" key="3">
    <source>
        <dbReference type="ARBA" id="ARBA00020392"/>
    </source>
</evidence>
<dbReference type="InParanoid" id="Q2LRZ1"/>
<dbReference type="KEGG" id="sat:SYN_01474"/>
<dbReference type="GO" id="GO:0009288">
    <property type="term" value="C:bacterial-type flagellum"/>
    <property type="evidence" value="ECO:0007669"/>
    <property type="project" value="InterPro"/>
</dbReference>
<dbReference type="GO" id="GO:0044781">
    <property type="term" value="P:bacterial-type flagellum organization"/>
    <property type="evidence" value="ECO:0007669"/>
    <property type="project" value="UniProtKB-KW"/>
</dbReference>
<dbReference type="GO" id="GO:0015031">
    <property type="term" value="P:protein transport"/>
    <property type="evidence" value="ECO:0007669"/>
    <property type="project" value="UniProtKB-KW"/>
</dbReference>
<proteinExistence type="inferred from homology"/>
<evidence type="ECO:0000256" key="9">
    <source>
        <dbReference type="ARBA" id="ARBA00023136"/>
    </source>
</evidence>
<sequence>MFKFRLQTVLEYRKILEEKMLIRFSESARRLDEEKRKLELLEQEKLNLIGILKGLQENVTPVRNITVMVNYIGELQVRACRQREIIHEVSVELETKRKDLLQSVQKRKIVEILREKNLEAYHSHLAEQDRKLMDEMGITRFDGAKS</sequence>
<evidence type="ECO:0000256" key="6">
    <source>
        <dbReference type="ARBA" id="ARBA00022500"/>
    </source>
</evidence>
<dbReference type="InterPro" id="IPR053716">
    <property type="entry name" value="Flag_assembly_chemotaxis_eff"/>
</dbReference>